<keyword evidence="2" id="KW-0479">Metal-binding</keyword>
<dbReference type="GO" id="GO:0005096">
    <property type="term" value="F:GTPase activator activity"/>
    <property type="evidence" value="ECO:0007669"/>
    <property type="project" value="UniProtKB-KW"/>
</dbReference>
<dbReference type="PROSITE" id="PS50115">
    <property type="entry name" value="ARFGAP"/>
    <property type="match status" value="1"/>
</dbReference>
<evidence type="ECO:0000259" key="6">
    <source>
        <dbReference type="PROSITE" id="PS50115"/>
    </source>
</evidence>
<dbReference type="PRINTS" id="PR00405">
    <property type="entry name" value="REVINTRACTNG"/>
</dbReference>
<accession>A4SB87</accession>
<dbReference type="SUPFAM" id="SSF57863">
    <property type="entry name" value="ArfGap/RecO-like zinc finger"/>
    <property type="match status" value="1"/>
</dbReference>
<evidence type="ECO:0000256" key="2">
    <source>
        <dbReference type="ARBA" id="ARBA00022723"/>
    </source>
</evidence>
<sequence length="126" mass="14236">MASDEREQQALQKRLLECLKRPENLTCAECAMRLPRWASTSLGVFFCTNCSGSHRGLGVHISKVKSTTLDKWTEAQVAHMERVGNAKANAYWEANVRAGVKPGATSGRDACERFIRDKYERQLYKD</sequence>
<proteinExistence type="predicted"/>
<dbReference type="GO" id="GO:0008270">
    <property type="term" value="F:zinc ion binding"/>
    <property type="evidence" value="ECO:0007669"/>
    <property type="project" value="UniProtKB-KW"/>
</dbReference>
<evidence type="ECO:0000256" key="4">
    <source>
        <dbReference type="ARBA" id="ARBA00022833"/>
    </source>
</evidence>
<dbReference type="CDD" id="cd08204">
    <property type="entry name" value="ArfGap"/>
    <property type="match status" value="1"/>
</dbReference>
<dbReference type="STRING" id="436017.A4SB87"/>
<name>A4SB87_OSTLU</name>
<keyword evidence="8" id="KW-1185">Reference proteome</keyword>
<keyword evidence="1" id="KW-0343">GTPase activation</keyword>
<dbReference type="GO" id="GO:0005737">
    <property type="term" value="C:cytoplasm"/>
    <property type="evidence" value="ECO:0007669"/>
    <property type="project" value="TreeGrafter"/>
</dbReference>
<dbReference type="Pfam" id="PF01412">
    <property type="entry name" value="ArfGap"/>
    <property type="match status" value="1"/>
</dbReference>
<dbReference type="OrthoDB" id="10266696at2759"/>
<gene>
    <name evidence="7" type="ORF">OSTLU_43597</name>
</gene>
<dbReference type="PANTHER" id="PTHR45705">
    <property type="entry name" value="FI20236P1"/>
    <property type="match status" value="1"/>
</dbReference>
<dbReference type="Proteomes" id="UP000001568">
    <property type="component" value="Chromosome 20"/>
</dbReference>
<dbReference type="SMART" id="SM00105">
    <property type="entry name" value="ArfGap"/>
    <property type="match status" value="1"/>
</dbReference>
<feature type="non-terminal residue" evidence="7">
    <location>
        <position position="126"/>
    </location>
</feature>
<dbReference type="InterPro" id="IPR037278">
    <property type="entry name" value="ARFGAP/RecO"/>
</dbReference>
<dbReference type="GeneID" id="5006789"/>
<dbReference type="HOGENOM" id="CLU_023062_1_4_1"/>
<dbReference type="KEGG" id="olu:OSTLU_43597"/>
<organism evidence="7 8">
    <name type="scientific">Ostreococcus lucimarinus (strain CCE9901)</name>
    <dbReference type="NCBI Taxonomy" id="436017"/>
    <lineage>
        <taxon>Eukaryota</taxon>
        <taxon>Viridiplantae</taxon>
        <taxon>Chlorophyta</taxon>
        <taxon>Mamiellophyceae</taxon>
        <taxon>Mamiellales</taxon>
        <taxon>Bathycoccaceae</taxon>
        <taxon>Ostreococcus</taxon>
    </lineage>
</organism>
<dbReference type="Gramene" id="ABP00892">
    <property type="protein sequence ID" value="ABP00892"/>
    <property type="gene ID" value="OSTLU_43597"/>
</dbReference>
<keyword evidence="3 5" id="KW-0863">Zinc-finger</keyword>
<dbReference type="RefSeq" id="XP_001422575.1">
    <property type="nucleotide sequence ID" value="XM_001422538.1"/>
</dbReference>
<dbReference type="eggNOG" id="KOG0703">
    <property type="taxonomic scope" value="Eukaryota"/>
</dbReference>
<feature type="domain" description="Arf-GAP" evidence="6">
    <location>
        <begin position="13"/>
        <end position="126"/>
    </location>
</feature>
<dbReference type="OMA" id="TFICIEC"/>
<keyword evidence="4" id="KW-0862">Zinc</keyword>
<dbReference type="FunFam" id="1.10.220.150:FF:000009">
    <property type="entry name" value="stromal membrane-associated protein 1 isoform X1"/>
    <property type="match status" value="1"/>
</dbReference>
<evidence type="ECO:0000313" key="7">
    <source>
        <dbReference type="EMBL" id="ABP00892.1"/>
    </source>
</evidence>
<dbReference type="AlphaFoldDB" id="A4SB87"/>
<protein>
    <recommendedName>
        <fullName evidence="6">Arf-GAP domain-containing protein</fullName>
    </recommendedName>
</protein>
<reference evidence="7 8" key="1">
    <citation type="journal article" date="2007" name="Proc. Natl. Acad. Sci. U.S.A.">
        <title>The tiny eukaryote Ostreococcus provides genomic insights into the paradox of plankton speciation.</title>
        <authorList>
            <person name="Palenik B."/>
            <person name="Grimwood J."/>
            <person name="Aerts A."/>
            <person name="Rouze P."/>
            <person name="Salamov A."/>
            <person name="Putnam N."/>
            <person name="Dupont C."/>
            <person name="Jorgensen R."/>
            <person name="Derelle E."/>
            <person name="Rombauts S."/>
            <person name="Zhou K."/>
            <person name="Otillar R."/>
            <person name="Merchant S.S."/>
            <person name="Podell S."/>
            <person name="Gaasterland T."/>
            <person name="Napoli C."/>
            <person name="Gendler K."/>
            <person name="Manuell A."/>
            <person name="Tai V."/>
            <person name="Vallon O."/>
            <person name="Piganeau G."/>
            <person name="Jancek S."/>
            <person name="Heijde M."/>
            <person name="Jabbari K."/>
            <person name="Bowler C."/>
            <person name="Lohr M."/>
            <person name="Robbens S."/>
            <person name="Werner G."/>
            <person name="Dubchak I."/>
            <person name="Pazour G.J."/>
            <person name="Ren Q."/>
            <person name="Paulsen I."/>
            <person name="Delwiche C."/>
            <person name="Schmutz J."/>
            <person name="Rokhsar D."/>
            <person name="Van de Peer Y."/>
            <person name="Moreau H."/>
            <person name="Grigoriev I.V."/>
        </authorList>
    </citation>
    <scope>NUCLEOTIDE SEQUENCE [LARGE SCALE GENOMIC DNA]</scope>
    <source>
        <strain evidence="7 8">CCE9901</strain>
    </source>
</reference>
<dbReference type="PANTHER" id="PTHR45705:SF1">
    <property type="entry name" value="FI20236P1"/>
    <property type="match status" value="1"/>
</dbReference>
<evidence type="ECO:0000256" key="5">
    <source>
        <dbReference type="PROSITE-ProRule" id="PRU00288"/>
    </source>
</evidence>
<evidence type="ECO:0000256" key="1">
    <source>
        <dbReference type="ARBA" id="ARBA00022468"/>
    </source>
</evidence>
<dbReference type="InterPro" id="IPR051718">
    <property type="entry name" value="ARF_GTPase-activating"/>
</dbReference>
<dbReference type="Gene3D" id="1.10.220.150">
    <property type="entry name" value="Arf GTPase activating protein"/>
    <property type="match status" value="1"/>
</dbReference>
<evidence type="ECO:0000313" key="8">
    <source>
        <dbReference type="Proteomes" id="UP000001568"/>
    </source>
</evidence>
<dbReference type="InterPro" id="IPR001164">
    <property type="entry name" value="ArfGAP_dom"/>
</dbReference>
<dbReference type="EMBL" id="CP000600">
    <property type="protein sequence ID" value="ABP00892.1"/>
    <property type="molecule type" value="Genomic_DNA"/>
</dbReference>
<evidence type="ECO:0000256" key="3">
    <source>
        <dbReference type="ARBA" id="ARBA00022771"/>
    </source>
</evidence>
<dbReference type="InterPro" id="IPR038508">
    <property type="entry name" value="ArfGAP_dom_sf"/>
</dbReference>